<evidence type="ECO:0000256" key="4">
    <source>
        <dbReference type="ARBA" id="ARBA00022692"/>
    </source>
</evidence>
<keyword evidence="13 16" id="KW-0472">Membrane</keyword>
<dbReference type="InterPro" id="IPR042246">
    <property type="entry name" value="ZCCHC9"/>
</dbReference>
<dbReference type="SUPFAM" id="SSF52540">
    <property type="entry name" value="P-loop containing nucleoside triphosphate hydrolases"/>
    <property type="match status" value="1"/>
</dbReference>
<dbReference type="InterPro" id="IPR036875">
    <property type="entry name" value="Znf_CCHC_sf"/>
</dbReference>
<comment type="similarity">
    <text evidence="2">Belongs to the SRP receptor beta subunit family.</text>
</comment>
<keyword evidence="5" id="KW-0479">Metal-binding</keyword>
<keyword evidence="10" id="KW-0862">Zinc</keyword>
<comment type="caution">
    <text evidence="18">The sequence shown here is derived from an EMBL/GenBank/DDBJ whole genome shotgun (WGS) entry which is preliminary data.</text>
</comment>
<evidence type="ECO:0000259" key="17">
    <source>
        <dbReference type="PROSITE" id="PS50158"/>
    </source>
</evidence>
<comment type="subcellular location">
    <subcellularLocation>
        <location evidence="1">Endoplasmic reticulum membrane</location>
        <topology evidence="1">Single-pass membrane protein</topology>
    </subcellularLocation>
</comment>
<keyword evidence="14" id="KW-0675">Receptor</keyword>
<dbReference type="CDD" id="cd04105">
    <property type="entry name" value="SR_beta"/>
    <property type="match status" value="1"/>
</dbReference>
<dbReference type="PROSITE" id="PS50158">
    <property type="entry name" value="ZF_CCHC"/>
    <property type="match status" value="3"/>
</dbReference>
<evidence type="ECO:0000256" key="7">
    <source>
        <dbReference type="ARBA" id="ARBA00022741"/>
    </source>
</evidence>
<evidence type="ECO:0000256" key="13">
    <source>
        <dbReference type="ARBA" id="ARBA00023136"/>
    </source>
</evidence>
<dbReference type="Pfam" id="PF00098">
    <property type="entry name" value="zf-CCHC"/>
    <property type="match status" value="3"/>
</dbReference>
<evidence type="ECO:0000256" key="9">
    <source>
        <dbReference type="ARBA" id="ARBA00022824"/>
    </source>
</evidence>
<reference evidence="18" key="1">
    <citation type="submission" date="2021-02" db="EMBL/GenBank/DDBJ databases">
        <authorList>
            <person name="Nowell W R."/>
        </authorList>
    </citation>
    <scope>NUCLEOTIDE SEQUENCE</scope>
</reference>
<dbReference type="SMART" id="SM00343">
    <property type="entry name" value="ZnF_C2HC"/>
    <property type="match status" value="4"/>
</dbReference>
<evidence type="ECO:0000256" key="6">
    <source>
        <dbReference type="ARBA" id="ARBA00022737"/>
    </source>
</evidence>
<gene>
    <name evidence="18" type="ORF">OKA104_LOCUS35523</name>
</gene>
<dbReference type="InterPro" id="IPR001878">
    <property type="entry name" value="Znf_CCHC"/>
</dbReference>
<dbReference type="SUPFAM" id="SSF57756">
    <property type="entry name" value="Retrovirus zinc finger-like domains"/>
    <property type="match status" value="2"/>
</dbReference>
<dbReference type="InterPro" id="IPR019009">
    <property type="entry name" value="SRP_receptor_beta_su"/>
</dbReference>
<dbReference type="PANTHER" id="PTHR46242:SF1">
    <property type="entry name" value="ZINC FINGER CCHC DOMAIN-CONTAINING PROTEIN 9"/>
    <property type="match status" value="1"/>
</dbReference>
<evidence type="ECO:0000256" key="15">
    <source>
        <dbReference type="PROSITE-ProRule" id="PRU00047"/>
    </source>
</evidence>
<evidence type="ECO:0000256" key="2">
    <source>
        <dbReference type="ARBA" id="ARBA00005619"/>
    </source>
</evidence>
<keyword evidence="11 16" id="KW-1133">Transmembrane helix</keyword>
<dbReference type="GO" id="GO:0005730">
    <property type="term" value="C:nucleolus"/>
    <property type="evidence" value="ECO:0007669"/>
    <property type="project" value="TreeGrafter"/>
</dbReference>
<protein>
    <recommendedName>
        <fullName evidence="3">Signal recognition particle receptor subunit beta</fullName>
    </recommendedName>
</protein>
<name>A0A819UU38_9BILA</name>
<keyword evidence="7" id="KW-0547">Nucleotide-binding</keyword>
<dbReference type="Gene3D" id="4.10.60.10">
    <property type="entry name" value="Zinc finger, CCHC-type"/>
    <property type="match status" value="2"/>
</dbReference>
<keyword evidence="8 15" id="KW-0863">Zinc-finger</keyword>
<dbReference type="FunFam" id="4.10.60.10:FF:000091">
    <property type="entry name" value="Zinc finger CCHC-type-containing 9"/>
    <property type="match status" value="1"/>
</dbReference>
<evidence type="ECO:0000256" key="14">
    <source>
        <dbReference type="ARBA" id="ARBA00023170"/>
    </source>
</evidence>
<evidence type="ECO:0000256" key="16">
    <source>
        <dbReference type="SAM" id="Phobius"/>
    </source>
</evidence>
<evidence type="ECO:0000256" key="8">
    <source>
        <dbReference type="ARBA" id="ARBA00022771"/>
    </source>
</evidence>
<organism evidence="18 19">
    <name type="scientific">Adineta steineri</name>
    <dbReference type="NCBI Taxonomy" id="433720"/>
    <lineage>
        <taxon>Eukaryota</taxon>
        <taxon>Metazoa</taxon>
        <taxon>Spiralia</taxon>
        <taxon>Gnathifera</taxon>
        <taxon>Rotifera</taxon>
        <taxon>Eurotatoria</taxon>
        <taxon>Bdelloidea</taxon>
        <taxon>Adinetida</taxon>
        <taxon>Adinetidae</taxon>
        <taxon>Adineta</taxon>
    </lineage>
</organism>
<dbReference type="InterPro" id="IPR027417">
    <property type="entry name" value="P-loop_NTPase"/>
</dbReference>
<evidence type="ECO:0000256" key="5">
    <source>
        <dbReference type="ARBA" id="ARBA00022723"/>
    </source>
</evidence>
<evidence type="ECO:0000256" key="11">
    <source>
        <dbReference type="ARBA" id="ARBA00022989"/>
    </source>
</evidence>
<evidence type="ECO:0000256" key="12">
    <source>
        <dbReference type="ARBA" id="ARBA00023134"/>
    </source>
</evidence>
<proteinExistence type="inferred from homology"/>
<feature type="transmembrane region" description="Helical" evidence="16">
    <location>
        <begin position="24"/>
        <end position="46"/>
    </location>
</feature>
<evidence type="ECO:0000256" key="1">
    <source>
        <dbReference type="ARBA" id="ARBA00004389"/>
    </source>
</evidence>
<feature type="domain" description="CCHC-type" evidence="17">
    <location>
        <begin position="418"/>
        <end position="432"/>
    </location>
</feature>
<dbReference type="Proteomes" id="UP000663881">
    <property type="component" value="Unassembled WGS sequence"/>
</dbReference>
<feature type="domain" description="CCHC-type" evidence="17">
    <location>
        <begin position="391"/>
        <end position="406"/>
    </location>
</feature>
<dbReference type="GO" id="GO:0003676">
    <property type="term" value="F:nucleic acid binding"/>
    <property type="evidence" value="ECO:0007669"/>
    <property type="project" value="InterPro"/>
</dbReference>
<dbReference type="AlphaFoldDB" id="A0A819UU38"/>
<accession>A0A819UU38</accession>
<keyword evidence="9" id="KW-0256">Endoplasmic reticulum</keyword>
<keyword evidence="6" id="KW-0677">Repeat</keyword>
<evidence type="ECO:0000313" key="18">
    <source>
        <dbReference type="EMBL" id="CAF4098182.1"/>
    </source>
</evidence>
<dbReference type="PANTHER" id="PTHR46242">
    <property type="entry name" value="ZINC FINGER CCHC DOMAIN-CONTAINING PROTEIN 9 ZCCHC9"/>
    <property type="match status" value="1"/>
</dbReference>
<dbReference type="Gene3D" id="3.40.50.300">
    <property type="entry name" value="P-loop containing nucleotide triphosphate hydrolases"/>
    <property type="match status" value="1"/>
</dbReference>
<dbReference type="Pfam" id="PF09439">
    <property type="entry name" value="SRPRB"/>
    <property type="match status" value="1"/>
</dbReference>
<feature type="domain" description="CCHC-type" evidence="17">
    <location>
        <begin position="334"/>
        <end position="347"/>
    </location>
</feature>
<keyword evidence="12" id="KW-0342">GTP-binding</keyword>
<dbReference type="GO" id="GO:0005525">
    <property type="term" value="F:GTP binding"/>
    <property type="evidence" value="ECO:0007669"/>
    <property type="project" value="UniProtKB-KW"/>
</dbReference>
<keyword evidence="4 16" id="KW-0812">Transmembrane</keyword>
<evidence type="ECO:0000313" key="19">
    <source>
        <dbReference type="Proteomes" id="UP000663881"/>
    </source>
</evidence>
<sequence length="481" mass="54290">MDSQRKTPVYSNADREFIDNGSDVLPLTIIMAFVVVFATIIILWWAKGRREAAHRGECLVLCGASNSGKTALFSRLTMGITKRTLTSMAVNRGSMTLQNPSADRPSKEIHIVDIPGNLRIRQRDFSAEKSSAKAIVFVIDSTTVKEDSKDVSDYLYDILSEKSFRQQRIPLLIFCNKQDINNDNETIQSIRHLLENELTMKRRTRASSVAVHQGKGGSNDDIGQTGKDTFEFNDIKDIKIDFVDGSVLGNERTSYAKHYDDEEDIISTGDETDGDTGANLKKMTRFAKHKKERKPTGENATPWEKLKETVTEDGKRKEAKRLEKKRKRELKKICFRCRQAGHSMNDCTAEISDEQKKKREVKTGICYKCGSTEHRLNACTVKGDSFAYATCFICGKQGHWSRLCPNNPNGLYPNGGCCNECGSIQHFKRDCPTLMKKQGIDDQELPCLTPTTHNIDDNVEAVKEKPIKTKKSLKRLKLVKF</sequence>
<evidence type="ECO:0000256" key="10">
    <source>
        <dbReference type="ARBA" id="ARBA00022833"/>
    </source>
</evidence>
<dbReference type="GO" id="GO:0005789">
    <property type="term" value="C:endoplasmic reticulum membrane"/>
    <property type="evidence" value="ECO:0007669"/>
    <property type="project" value="UniProtKB-SubCell"/>
</dbReference>
<evidence type="ECO:0000256" key="3">
    <source>
        <dbReference type="ARBA" id="ARBA00020256"/>
    </source>
</evidence>
<dbReference type="EMBL" id="CAJOAY010005175">
    <property type="protein sequence ID" value="CAF4098182.1"/>
    <property type="molecule type" value="Genomic_DNA"/>
</dbReference>
<dbReference type="GO" id="GO:0008270">
    <property type="term" value="F:zinc ion binding"/>
    <property type="evidence" value="ECO:0007669"/>
    <property type="project" value="UniProtKB-KW"/>
</dbReference>